<dbReference type="InterPro" id="IPR007627">
    <property type="entry name" value="RNA_pol_sigma70_r2"/>
</dbReference>
<keyword evidence="9" id="KW-1185">Reference proteome</keyword>
<dbReference type="Pfam" id="PF04545">
    <property type="entry name" value="Sigma70_r4"/>
    <property type="match status" value="1"/>
</dbReference>
<sequence length="312" mass="33630">MGALTNGSQDWTFKVRSAGAEQHFVTQQNDVDALVVSNLPLVGYAVSEMLRRVPPTVSRDDLASAGSLALVLAARSYDATTGVPFARYASLRIRGALVDELRSMDWASRGARARVRELTDTTERLTAAFGRPPTREELASALGTRVEAVDEARSDAARRVLSIDATDGPGIADTIADAGRTPEQVVLANERLRWLRSAVDTLPDRLQAVVRGIFLEDRSVAELADELGVTQSRISQLRTEALGLLRDGLNTHLDPDLVSTPDRPEGVAERRRQAYFASIASRSAQYAAAERLSYVPSPASSPSEAARFAGSA</sequence>
<organism evidence="8 9">
    <name type="scientific">Cellulomonas gelida</name>
    <dbReference type="NCBI Taxonomy" id="1712"/>
    <lineage>
        <taxon>Bacteria</taxon>
        <taxon>Bacillati</taxon>
        <taxon>Actinomycetota</taxon>
        <taxon>Actinomycetes</taxon>
        <taxon>Micrococcales</taxon>
        <taxon>Cellulomonadaceae</taxon>
        <taxon>Cellulomonas</taxon>
    </lineage>
</organism>
<dbReference type="CDD" id="cd06171">
    <property type="entry name" value="Sigma70_r4"/>
    <property type="match status" value="1"/>
</dbReference>
<dbReference type="InterPro" id="IPR013324">
    <property type="entry name" value="RNA_pol_sigma_r3/r4-like"/>
</dbReference>
<evidence type="ECO:0000256" key="3">
    <source>
        <dbReference type="ARBA" id="ARBA00023125"/>
    </source>
</evidence>
<dbReference type="Gene3D" id="1.10.1740.10">
    <property type="match status" value="1"/>
</dbReference>
<dbReference type="Proteomes" id="UP000320461">
    <property type="component" value="Unassembled WGS sequence"/>
</dbReference>
<feature type="domain" description="RNA polymerase sigma-70 region 4" evidence="7">
    <location>
        <begin position="198"/>
        <end position="246"/>
    </location>
</feature>
<protein>
    <recommendedName>
        <fullName evidence="10">RNA polymerase sigma factor</fullName>
    </recommendedName>
</protein>
<proteinExistence type="predicted"/>
<evidence type="ECO:0000259" key="6">
    <source>
        <dbReference type="Pfam" id="PF04542"/>
    </source>
</evidence>
<dbReference type="Pfam" id="PF04539">
    <property type="entry name" value="Sigma70_r3"/>
    <property type="match status" value="1"/>
</dbReference>
<dbReference type="GO" id="GO:0006352">
    <property type="term" value="P:DNA-templated transcription initiation"/>
    <property type="evidence" value="ECO:0007669"/>
    <property type="project" value="InterPro"/>
</dbReference>
<comment type="caution">
    <text evidence="8">The sequence shown here is derived from an EMBL/GenBank/DDBJ whole genome shotgun (WGS) entry which is preliminary data.</text>
</comment>
<dbReference type="GO" id="GO:0016987">
    <property type="term" value="F:sigma factor activity"/>
    <property type="evidence" value="ECO:0007669"/>
    <property type="project" value="UniProtKB-KW"/>
</dbReference>
<dbReference type="InterPro" id="IPR007624">
    <property type="entry name" value="RNA_pol_sigma70_r3"/>
</dbReference>
<reference evidence="8 9" key="1">
    <citation type="submission" date="2019-06" db="EMBL/GenBank/DDBJ databases">
        <title>Whole genome shotgun sequence of Cellulomonas gelida NBRC 3748.</title>
        <authorList>
            <person name="Hosoyama A."/>
            <person name="Uohara A."/>
            <person name="Ohji S."/>
            <person name="Ichikawa N."/>
        </authorList>
    </citation>
    <scope>NUCLEOTIDE SEQUENCE [LARGE SCALE GENOMIC DNA]</scope>
    <source>
        <strain evidence="8 9">NBRC 3748</strain>
    </source>
</reference>
<dbReference type="OrthoDB" id="9799825at2"/>
<feature type="domain" description="RNA polymerase sigma-70 region 3" evidence="5">
    <location>
        <begin position="116"/>
        <end position="184"/>
    </location>
</feature>
<keyword evidence="1" id="KW-0805">Transcription regulation</keyword>
<dbReference type="PANTHER" id="PTHR30385">
    <property type="entry name" value="SIGMA FACTOR F FLAGELLAR"/>
    <property type="match status" value="1"/>
</dbReference>
<keyword evidence="2" id="KW-0731">Sigma factor</keyword>
<feature type="domain" description="RNA polymerase sigma-70 region 2" evidence="6">
    <location>
        <begin position="35"/>
        <end position="106"/>
    </location>
</feature>
<evidence type="ECO:0000259" key="7">
    <source>
        <dbReference type="Pfam" id="PF04545"/>
    </source>
</evidence>
<name>A0A4Y3KN38_9CELL</name>
<evidence type="ECO:0000259" key="5">
    <source>
        <dbReference type="Pfam" id="PF04539"/>
    </source>
</evidence>
<dbReference type="InterPro" id="IPR013325">
    <property type="entry name" value="RNA_pol_sigma_r2"/>
</dbReference>
<dbReference type="Pfam" id="PF04542">
    <property type="entry name" value="Sigma70_r2"/>
    <property type="match status" value="1"/>
</dbReference>
<dbReference type="NCBIfam" id="TIGR02937">
    <property type="entry name" value="sigma70-ECF"/>
    <property type="match status" value="1"/>
</dbReference>
<dbReference type="SUPFAM" id="SSF88659">
    <property type="entry name" value="Sigma3 and sigma4 domains of RNA polymerase sigma factors"/>
    <property type="match status" value="2"/>
</dbReference>
<evidence type="ECO:0000256" key="2">
    <source>
        <dbReference type="ARBA" id="ARBA00023082"/>
    </source>
</evidence>
<gene>
    <name evidence="8" type="ORF">CGE01nite_25540</name>
</gene>
<dbReference type="GO" id="GO:0003677">
    <property type="term" value="F:DNA binding"/>
    <property type="evidence" value="ECO:0007669"/>
    <property type="project" value="UniProtKB-KW"/>
</dbReference>
<evidence type="ECO:0008006" key="10">
    <source>
        <dbReference type="Google" id="ProtNLM"/>
    </source>
</evidence>
<dbReference type="InterPro" id="IPR014284">
    <property type="entry name" value="RNA_pol_sigma-70_dom"/>
</dbReference>
<evidence type="ECO:0000256" key="1">
    <source>
        <dbReference type="ARBA" id="ARBA00023015"/>
    </source>
</evidence>
<evidence type="ECO:0000256" key="4">
    <source>
        <dbReference type="ARBA" id="ARBA00023163"/>
    </source>
</evidence>
<dbReference type="Gene3D" id="1.20.140.160">
    <property type="match status" value="1"/>
</dbReference>
<evidence type="ECO:0000313" key="8">
    <source>
        <dbReference type="EMBL" id="GEA85303.1"/>
    </source>
</evidence>
<dbReference type="SUPFAM" id="SSF88946">
    <property type="entry name" value="Sigma2 domain of RNA polymerase sigma factors"/>
    <property type="match status" value="1"/>
</dbReference>
<evidence type="ECO:0000313" key="9">
    <source>
        <dbReference type="Proteomes" id="UP000320461"/>
    </source>
</evidence>
<keyword evidence="4" id="KW-0804">Transcription</keyword>
<accession>A0A4Y3KN38</accession>
<dbReference type="EMBL" id="BJLQ01000031">
    <property type="protein sequence ID" value="GEA85303.1"/>
    <property type="molecule type" value="Genomic_DNA"/>
</dbReference>
<dbReference type="AlphaFoldDB" id="A0A4Y3KN38"/>
<keyword evidence="3" id="KW-0238">DNA-binding</keyword>
<dbReference type="InterPro" id="IPR007630">
    <property type="entry name" value="RNA_pol_sigma70_r4"/>
</dbReference>